<evidence type="ECO:0000256" key="1">
    <source>
        <dbReference type="ARBA" id="ARBA00005322"/>
    </source>
</evidence>
<keyword evidence="10" id="KW-1185">Reference proteome</keyword>
<dbReference type="AlphaFoldDB" id="A0A223KV39"/>
<dbReference type="KEGG" id="bcoh:BC6307_19790"/>
<keyword evidence="9" id="KW-0282">Flagellum</keyword>
<keyword evidence="6" id="KW-0804">Transcription</keyword>
<keyword evidence="9" id="KW-0966">Cell projection</keyword>
<dbReference type="GO" id="GO:0044781">
    <property type="term" value="P:bacterial-type flagellum organization"/>
    <property type="evidence" value="ECO:0007669"/>
    <property type="project" value="UniProtKB-KW"/>
</dbReference>
<evidence type="ECO:0000256" key="3">
    <source>
        <dbReference type="ARBA" id="ARBA00022491"/>
    </source>
</evidence>
<reference evidence="9 10" key="1">
    <citation type="submission" date="2016-12" db="EMBL/GenBank/DDBJ databases">
        <title>The whole genome sequencing and assembly of Bacillus cohnii DSM 6307T strain.</title>
        <authorList>
            <person name="Lee Y.-J."/>
            <person name="Yi H."/>
            <person name="Bahn Y.-S."/>
            <person name="Kim J.F."/>
            <person name="Lee D.-W."/>
        </authorList>
    </citation>
    <scope>NUCLEOTIDE SEQUENCE [LARGE SCALE GENOMIC DNA]</scope>
    <source>
        <strain evidence="9 10">DSM 6307</strain>
    </source>
</reference>
<organism evidence="9 10">
    <name type="scientific">Sutcliffiella cohnii</name>
    <dbReference type="NCBI Taxonomy" id="33932"/>
    <lineage>
        <taxon>Bacteria</taxon>
        <taxon>Bacillati</taxon>
        <taxon>Bacillota</taxon>
        <taxon>Bacilli</taxon>
        <taxon>Bacillales</taxon>
        <taxon>Bacillaceae</taxon>
        <taxon>Sutcliffiella</taxon>
    </lineage>
</organism>
<gene>
    <name evidence="9" type="ORF">BC6307_19790</name>
</gene>
<proteinExistence type="inferred from homology"/>
<evidence type="ECO:0000313" key="10">
    <source>
        <dbReference type="Proteomes" id="UP000215224"/>
    </source>
</evidence>
<name>A0A223KV39_9BACI</name>
<accession>A0A223KV39</accession>
<comment type="similarity">
    <text evidence="1">Belongs to the FlgM family.</text>
</comment>
<dbReference type="Pfam" id="PF04316">
    <property type="entry name" value="FlgM"/>
    <property type="match status" value="1"/>
</dbReference>
<dbReference type="GO" id="GO:0045892">
    <property type="term" value="P:negative regulation of DNA-templated transcription"/>
    <property type="evidence" value="ECO:0007669"/>
    <property type="project" value="InterPro"/>
</dbReference>
<evidence type="ECO:0000256" key="7">
    <source>
        <dbReference type="SAM" id="MobiDB-lite"/>
    </source>
</evidence>
<evidence type="ECO:0000256" key="5">
    <source>
        <dbReference type="ARBA" id="ARBA00023015"/>
    </source>
</evidence>
<dbReference type="InterPro" id="IPR035890">
    <property type="entry name" value="Anti-sigma-28_factor_FlgM_sf"/>
</dbReference>
<dbReference type="Proteomes" id="UP000215224">
    <property type="component" value="Chromosome"/>
</dbReference>
<feature type="compositionally biased region" description="Polar residues" evidence="7">
    <location>
        <begin position="15"/>
        <end position="28"/>
    </location>
</feature>
<protein>
    <recommendedName>
        <fullName evidence="2">Negative regulator of flagellin synthesis</fullName>
    </recommendedName>
</protein>
<feature type="region of interest" description="Disordered" evidence="7">
    <location>
        <begin position="1"/>
        <end position="32"/>
    </location>
</feature>
<evidence type="ECO:0000256" key="2">
    <source>
        <dbReference type="ARBA" id="ARBA00017823"/>
    </source>
</evidence>
<evidence type="ECO:0000256" key="6">
    <source>
        <dbReference type="ARBA" id="ARBA00023163"/>
    </source>
</evidence>
<evidence type="ECO:0000313" key="9">
    <source>
        <dbReference type="EMBL" id="AST93345.1"/>
    </source>
</evidence>
<keyword evidence="5" id="KW-0805">Transcription regulation</keyword>
<keyword evidence="3" id="KW-0678">Repressor</keyword>
<evidence type="ECO:0000259" key="8">
    <source>
        <dbReference type="Pfam" id="PF04316"/>
    </source>
</evidence>
<dbReference type="SUPFAM" id="SSF101498">
    <property type="entry name" value="Anti-sigma factor FlgM"/>
    <property type="match status" value="1"/>
</dbReference>
<dbReference type="RefSeq" id="WP_066419086.1">
    <property type="nucleotide sequence ID" value="NZ_CP018866.1"/>
</dbReference>
<keyword evidence="4" id="KW-1005">Bacterial flagellum biogenesis</keyword>
<dbReference type="STRING" id="1314751.GCA_001591425_03499"/>
<feature type="domain" description="Anti-sigma-28 factor FlgM C-terminal" evidence="8">
    <location>
        <begin position="32"/>
        <end position="82"/>
    </location>
</feature>
<sequence length="87" mass="10002">MKINHIGPSGINPYKRNQMNQQPKSVSSFKEDKVEISTEAKGLQEMNQIQTAREEKVNKLKIAVENGTYKVDPNVVANKMIDFYYKK</sequence>
<dbReference type="InterPro" id="IPR007412">
    <property type="entry name" value="FlgM"/>
</dbReference>
<evidence type="ECO:0000256" key="4">
    <source>
        <dbReference type="ARBA" id="ARBA00022795"/>
    </source>
</evidence>
<dbReference type="InterPro" id="IPR031316">
    <property type="entry name" value="FlgM_C"/>
</dbReference>
<keyword evidence="9" id="KW-0969">Cilium</keyword>
<dbReference type="NCBIfam" id="TIGR03824">
    <property type="entry name" value="FlgM_jcvi"/>
    <property type="match status" value="1"/>
</dbReference>
<dbReference type="EMBL" id="CP018866">
    <property type="protein sequence ID" value="AST93345.1"/>
    <property type="molecule type" value="Genomic_DNA"/>
</dbReference>